<keyword evidence="2" id="KW-1185">Reference proteome</keyword>
<protein>
    <submittedName>
        <fullName evidence="1">Uncharacterized protein</fullName>
    </submittedName>
</protein>
<proteinExistence type="predicted"/>
<name>A0A934KAB1_9BACT</name>
<dbReference type="AlphaFoldDB" id="A0A934KAB1"/>
<reference evidence="1" key="1">
    <citation type="submission" date="2020-10" db="EMBL/GenBank/DDBJ databases">
        <title>Ca. Dormibacterota MAGs.</title>
        <authorList>
            <person name="Montgomery K."/>
        </authorList>
    </citation>
    <scope>NUCLEOTIDE SEQUENCE [LARGE SCALE GENOMIC DNA]</scope>
    <source>
        <strain evidence="1">SC8812_S17_10</strain>
    </source>
</reference>
<gene>
    <name evidence="1" type="ORF">JF922_18700</name>
</gene>
<dbReference type="RefSeq" id="WP_338203783.1">
    <property type="nucleotide sequence ID" value="NZ_JAEKNR010000187.1"/>
</dbReference>
<evidence type="ECO:0000313" key="2">
    <source>
        <dbReference type="Proteomes" id="UP000612893"/>
    </source>
</evidence>
<sequence length="54" mass="6019">MTYALIAVNLAVFLVELGQPDPQVYLRESIKWKIPTFELTATLPASARQRISSA</sequence>
<organism evidence="1 2">
    <name type="scientific">Candidatus Nephthysia bennettiae</name>
    <dbReference type="NCBI Taxonomy" id="3127016"/>
    <lineage>
        <taxon>Bacteria</taxon>
        <taxon>Bacillati</taxon>
        <taxon>Candidatus Dormiibacterota</taxon>
        <taxon>Candidatus Dormibacteria</taxon>
        <taxon>Candidatus Dormibacterales</taxon>
        <taxon>Candidatus Dormibacteraceae</taxon>
        <taxon>Candidatus Nephthysia</taxon>
    </lineage>
</organism>
<accession>A0A934KAB1</accession>
<dbReference type="EMBL" id="JAEKNR010000187">
    <property type="protein sequence ID" value="MBJ7600092.1"/>
    <property type="molecule type" value="Genomic_DNA"/>
</dbReference>
<dbReference type="Proteomes" id="UP000612893">
    <property type="component" value="Unassembled WGS sequence"/>
</dbReference>
<comment type="caution">
    <text evidence="1">The sequence shown here is derived from an EMBL/GenBank/DDBJ whole genome shotgun (WGS) entry which is preliminary data.</text>
</comment>
<evidence type="ECO:0000313" key="1">
    <source>
        <dbReference type="EMBL" id="MBJ7600092.1"/>
    </source>
</evidence>